<protein>
    <recommendedName>
        <fullName evidence="3">Muconolactone isomerase domain-containing protein</fullName>
    </recommendedName>
</protein>
<comment type="caution">
    <text evidence="1">The sequence shown here is derived from an EMBL/GenBank/DDBJ whole genome shotgun (WGS) entry which is preliminary data.</text>
</comment>
<organism evidence="1 2">
    <name type="scientific">Hymenobacter citatus</name>
    <dbReference type="NCBI Taxonomy" id="2763506"/>
    <lineage>
        <taxon>Bacteria</taxon>
        <taxon>Pseudomonadati</taxon>
        <taxon>Bacteroidota</taxon>
        <taxon>Cytophagia</taxon>
        <taxon>Cytophagales</taxon>
        <taxon>Hymenobacteraceae</taxon>
        <taxon>Hymenobacter</taxon>
    </lineage>
</organism>
<accession>A0ABR7MG64</accession>
<dbReference type="Proteomes" id="UP000622017">
    <property type="component" value="Unassembled WGS sequence"/>
</dbReference>
<name>A0ABR7MG64_9BACT</name>
<evidence type="ECO:0008006" key="3">
    <source>
        <dbReference type="Google" id="ProtNLM"/>
    </source>
</evidence>
<proteinExistence type="predicted"/>
<reference evidence="1 2" key="1">
    <citation type="submission" date="2020-08" db="EMBL/GenBank/DDBJ databases">
        <title>Hymenobacter sp.</title>
        <authorList>
            <person name="Kim M.K."/>
        </authorList>
    </citation>
    <scope>NUCLEOTIDE SEQUENCE [LARGE SCALE GENOMIC DNA]</scope>
    <source>
        <strain evidence="1 2">BT507</strain>
    </source>
</reference>
<dbReference type="RefSeq" id="WP_187318374.1">
    <property type="nucleotide sequence ID" value="NZ_JACSCY010000002.1"/>
</dbReference>
<keyword evidence="2" id="KW-1185">Reference proteome</keyword>
<dbReference type="EMBL" id="JACSCY010000002">
    <property type="protein sequence ID" value="MBC6610074.1"/>
    <property type="molecule type" value="Genomic_DNA"/>
</dbReference>
<sequence length="99" mass="11637">MPKFIVTLSLPPHFSEDFIELIPSHRAHVSQLLDESVLENYAISADYRHGWLTINGETEAEARAVLEQLPLYPYFWQIEMHELFVFDSNTFRFPRISLN</sequence>
<gene>
    <name evidence="1" type="ORF">H8B15_04015</name>
</gene>
<evidence type="ECO:0000313" key="1">
    <source>
        <dbReference type="EMBL" id="MBC6610074.1"/>
    </source>
</evidence>
<dbReference type="Gene3D" id="3.30.70.1060">
    <property type="entry name" value="Dimeric alpha+beta barrel"/>
    <property type="match status" value="1"/>
</dbReference>
<evidence type="ECO:0000313" key="2">
    <source>
        <dbReference type="Proteomes" id="UP000622017"/>
    </source>
</evidence>